<evidence type="ECO:0000313" key="9">
    <source>
        <dbReference type="EMBL" id="KAB8213878.1"/>
    </source>
</evidence>
<feature type="domain" description="Zn(2)-C6 fungal-type" evidence="8">
    <location>
        <begin position="27"/>
        <end position="56"/>
    </location>
</feature>
<evidence type="ECO:0000259" key="8">
    <source>
        <dbReference type="PROSITE" id="PS50048"/>
    </source>
</evidence>
<dbReference type="Gene3D" id="4.10.240.10">
    <property type="entry name" value="Zn(2)-C6 fungal-type DNA-binding domain"/>
    <property type="match status" value="1"/>
</dbReference>
<dbReference type="PANTHER" id="PTHR31001">
    <property type="entry name" value="UNCHARACTERIZED TRANSCRIPTIONAL REGULATORY PROTEIN"/>
    <property type="match status" value="1"/>
</dbReference>
<name>A0A5N6E924_9EURO</name>
<dbReference type="GO" id="GO:0003677">
    <property type="term" value="F:DNA binding"/>
    <property type="evidence" value="ECO:0007669"/>
    <property type="project" value="UniProtKB-KW"/>
</dbReference>
<keyword evidence="3" id="KW-0238">DNA-binding</keyword>
<dbReference type="GO" id="GO:0009893">
    <property type="term" value="P:positive regulation of metabolic process"/>
    <property type="evidence" value="ECO:0007669"/>
    <property type="project" value="UniProtKB-ARBA"/>
</dbReference>
<organism evidence="9 10">
    <name type="scientific">Aspergillus novoparasiticus</name>
    <dbReference type="NCBI Taxonomy" id="986946"/>
    <lineage>
        <taxon>Eukaryota</taxon>
        <taxon>Fungi</taxon>
        <taxon>Dikarya</taxon>
        <taxon>Ascomycota</taxon>
        <taxon>Pezizomycotina</taxon>
        <taxon>Eurotiomycetes</taxon>
        <taxon>Eurotiomycetidae</taxon>
        <taxon>Eurotiales</taxon>
        <taxon>Aspergillaceae</taxon>
        <taxon>Aspergillus</taxon>
        <taxon>Aspergillus subgen. Circumdati</taxon>
    </lineage>
</organism>
<dbReference type="PROSITE" id="PS50048">
    <property type="entry name" value="ZN2_CY6_FUNGAL_2"/>
    <property type="match status" value="1"/>
</dbReference>
<dbReference type="EMBL" id="ML733568">
    <property type="protein sequence ID" value="KAB8213878.1"/>
    <property type="molecule type" value="Genomic_DNA"/>
</dbReference>
<evidence type="ECO:0000256" key="4">
    <source>
        <dbReference type="ARBA" id="ARBA00023163"/>
    </source>
</evidence>
<evidence type="ECO:0000256" key="7">
    <source>
        <dbReference type="SAM" id="MobiDB-lite"/>
    </source>
</evidence>
<gene>
    <name evidence="9" type="ORF">BDV33DRAFT_46555</name>
</gene>
<feature type="compositionally biased region" description="Low complexity" evidence="7">
    <location>
        <begin position="124"/>
        <end position="141"/>
    </location>
</feature>
<protein>
    <recommendedName>
        <fullName evidence="8">Zn(2)-C6 fungal-type domain-containing protein</fullName>
    </recommendedName>
</protein>
<evidence type="ECO:0000256" key="6">
    <source>
        <dbReference type="SAM" id="Coils"/>
    </source>
</evidence>
<dbReference type="SMART" id="SM00066">
    <property type="entry name" value="GAL4"/>
    <property type="match status" value="1"/>
</dbReference>
<dbReference type="GO" id="GO:0005634">
    <property type="term" value="C:nucleus"/>
    <property type="evidence" value="ECO:0007669"/>
    <property type="project" value="UniProtKB-SubCell"/>
</dbReference>
<evidence type="ECO:0000256" key="2">
    <source>
        <dbReference type="ARBA" id="ARBA00023015"/>
    </source>
</evidence>
<comment type="subcellular location">
    <subcellularLocation>
        <location evidence="1">Nucleus</location>
    </subcellularLocation>
</comment>
<keyword evidence="5" id="KW-0539">Nucleus</keyword>
<keyword evidence="6" id="KW-0175">Coiled coil</keyword>
<evidence type="ECO:0000256" key="3">
    <source>
        <dbReference type="ARBA" id="ARBA00023125"/>
    </source>
</evidence>
<dbReference type="Proteomes" id="UP000326799">
    <property type="component" value="Unassembled WGS sequence"/>
</dbReference>
<dbReference type="PANTHER" id="PTHR31001:SF40">
    <property type="entry name" value="ZN(II)2CYS6 TRANSCRIPTION FACTOR (EUROFUNG)"/>
    <property type="match status" value="1"/>
</dbReference>
<keyword evidence="4" id="KW-0804">Transcription</keyword>
<feature type="region of interest" description="Disordered" evidence="7">
    <location>
        <begin position="123"/>
        <end position="144"/>
    </location>
</feature>
<dbReference type="InterPro" id="IPR050613">
    <property type="entry name" value="Sec_Metabolite_Reg"/>
</dbReference>
<dbReference type="Pfam" id="PF00172">
    <property type="entry name" value="Zn_clus"/>
    <property type="match status" value="1"/>
</dbReference>
<sequence length="261" mass="29084">MEDSPDVSSLRVDEDEEQHPAVTEKLACYRCRQRKVKCDRGSPCGHCVKAGTQCSYASGPKPRERRQRVMVSKTYDSKLDEISRKLDELSQRVRQLSHEPTKRRTDKPFDFIDSINMRQEERCLSSSLGPTPSTPSLGSTPHQGSLLYSPTGAGVCEVQGKAEYEGESSLFAHSIFASQFLQNAIDSATDAEVANEMQAVLNSLKTTVYSENQKSDAFSTLYSYTKEILSGSTTRNLPLPPIDKVFMCLRIARECPQVAML</sequence>
<dbReference type="PROSITE" id="PS00463">
    <property type="entry name" value="ZN2_CY6_FUNGAL_1"/>
    <property type="match status" value="1"/>
</dbReference>
<dbReference type="CDD" id="cd00067">
    <property type="entry name" value="GAL4"/>
    <property type="match status" value="1"/>
</dbReference>
<proteinExistence type="predicted"/>
<dbReference type="GO" id="GO:0000981">
    <property type="term" value="F:DNA-binding transcription factor activity, RNA polymerase II-specific"/>
    <property type="evidence" value="ECO:0007669"/>
    <property type="project" value="InterPro"/>
</dbReference>
<keyword evidence="10" id="KW-1185">Reference proteome</keyword>
<accession>A0A5N6E924</accession>
<dbReference type="AlphaFoldDB" id="A0A5N6E924"/>
<evidence type="ECO:0000256" key="1">
    <source>
        <dbReference type="ARBA" id="ARBA00004123"/>
    </source>
</evidence>
<reference evidence="9 10" key="1">
    <citation type="submission" date="2019-04" db="EMBL/GenBank/DDBJ databases">
        <title>Fungal friends and foes A comparative genomics study of 23 Aspergillus species from section Flavi.</title>
        <authorList>
            <consortium name="DOE Joint Genome Institute"/>
            <person name="Kjaerbolling I."/>
            <person name="Vesth T.C."/>
            <person name="Frisvad J.C."/>
            <person name="Nybo J.L."/>
            <person name="Theobald S."/>
            <person name="Kildgaard S."/>
            <person name="Petersen T.I."/>
            <person name="Kuo A."/>
            <person name="Sato A."/>
            <person name="Lyhne E.K."/>
            <person name="Kogle M.E."/>
            <person name="Wiebenga A."/>
            <person name="Kun R.S."/>
            <person name="Lubbers R.J."/>
            <person name="Makela M.R."/>
            <person name="Barry K."/>
            <person name="Chovatia M."/>
            <person name="Clum A."/>
            <person name="Daum C."/>
            <person name="Haridas S."/>
            <person name="He G."/>
            <person name="LaButti K."/>
            <person name="Lipzen A."/>
            <person name="Mondo S."/>
            <person name="Pangilinan J."/>
            <person name="Riley R."/>
            <person name="Salamov A."/>
            <person name="Simmons B.A."/>
            <person name="Magnuson J.K."/>
            <person name="Henrissat B."/>
            <person name="Mortensen U.H."/>
            <person name="Larsen T.O."/>
            <person name="De vries R.P."/>
            <person name="Grigoriev I.V."/>
            <person name="Machida M."/>
            <person name="Baker S.E."/>
            <person name="Andersen M.R."/>
        </authorList>
    </citation>
    <scope>NUCLEOTIDE SEQUENCE [LARGE SCALE GENOMIC DNA]</scope>
    <source>
        <strain evidence="9 10">CBS 126849</strain>
    </source>
</reference>
<dbReference type="InterPro" id="IPR001138">
    <property type="entry name" value="Zn2Cys6_DnaBD"/>
</dbReference>
<dbReference type="SUPFAM" id="SSF57701">
    <property type="entry name" value="Zn2/Cys6 DNA-binding domain"/>
    <property type="match status" value="1"/>
</dbReference>
<keyword evidence="2" id="KW-0805">Transcription regulation</keyword>
<dbReference type="InterPro" id="IPR036864">
    <property type="entry name" value="Zn2-C6_fun-type_DNA-bd_sf"/>
</dbReference>
<dbReference type="GO" id="GO:0008270">
    <property type="term" value="F:zinc ion binding"/>
    <property type="evidence" value="ECO:0007669"/>
    <property type="project" value="InterPro"/>
</dbReference>
<evidence type="ECO:0000256" key="5">
    <source>
        <dbReference type="ARBA" id="ARBA00023242"/>
    </source>
</evidence>
<evidence type="ECO:0000313" key="10">
    <source>
        <dbReference type="Proteomes" id="UP000326799"/>
    </source>
</evidence>
<feature type="coiled-coil region" evidence="6">
    <location>
        <begin position="72"/>
        <end position="99"/>
    </location>
</feature>